<evidence type="ECO:0000256" key="1">
    <source>
        <dbReference type="ARBA" id="ARBA00022723"/>
    </source>
</evidence>
<dbReference type="InterPro" id="IPR041367">
    <property type="entry name" value="Znf-CCCH_4"/>
</dbReference>
<dbReference type="InterPro" id="IPR036855">
    <property type="entry name" value="Znf_CCCH_sf"/>
</dbReference>
<organism evidence="8 10">
    <name type="scientific">Gibberella zeae (strain ATCC MYA-4620 / CBS 123657 / FGSC 9075 / NRRL 31084 / PH-1)</name>
    <name type="common">Wheat head blight fungus</name>
    <name type="synonym">Fusarium graminearum</name>
    <dbReference type="NCBI Taxonomy" id="229533"/>
    <lineage>
        <taxon>Eukaryota</taxon>
        <taxon>Fungi</taxon>
        <taxon>Dikarya</taxon>
        <taxon>Ascomycota</taxon>
        <taxon>Pezizomycotina</taxon>
        <taxon>Sordariomycetes</taxon>
        <taxon>Hypocreomycetidae</taxon>
        <taxon>Hypocreales</taxon>
        <taxon>Nectriaceae</taxon>
        <taxon>Fusarium</taxon>
    </lineage>
</organism>
<reference evidence="9" key="4">
    <citation type="submission" date="2017-01" db="UniProtKB">
        <authorList>
            <consortium name="EnsemblFungi"/>
        </authorList>
    </citation>
    <scope>IDENTIFICATION</scope>
    <source>
        <strain evidence="9">PH-1 / ATCC MYA-4620 / FGSC 9075 / NRRL 31084</strain>
    </source>
</reference>
<dbReference type="SMART" id="SM00355">
    <property type="entry name" value="ZnF_C2H2"/>
    <property type="match status" value="6"/>
</dbReference>
<evidence type="ECO:0000259" key="6">
    <source>
        <dbReference type="PROSITE" id="PS50103"/>
    </source>
</evidence>
<feature type="domain" description="C3H1-type" evidence="6">
    <location>
        <begin position="4"/>
        <end position="32"/>
    </location>
</feature>
<dbReference type="Pfam" id="PF18044">
    <property type="entry name" value="zf-CCCH_4"/>
    <property type="match status" value="1"/>
</dbReference>
<dbReference type="PROSITE" id="PS00028">
    <property type="entry name" value="ZINC_FINGER_C2H2_1"/>
    <property type="match status" value="3"/>
</dbReference>
<feature type="domain" description="C2H2-type" evidence="7">
    <location>
        <begin position="414"/>
        <end position="438"/>
    </location>
</feature>
<dbReference type="PROSITE" id="PS50157">
    <property type="entry name" value="ZINC_FINGER_C2H2_2"/>
    <property type="match status" value="3"/>
</dbReference>
<dbReference type="Gene3D" id="4.10.1000.10">
    <property type="entry name" value="Zinc finger, CCCH-type"/>
    <property type="match status" value="1"/>
</dbReference>
<evidence type="ECO:0000256" key="5">
    <source>
        <dbReference type="SAM" id="MobiDB-lite"/>
    </source>
</evidence>
<evidence type="ECO:0000256" key="3">
    <source>
        <dbReference type="ARBA" id="ARBA00022833"/>
    </source>
</evidence>
<feature type="zinc finger region" description="C3H1-type" evidence="4">
    <location>
        <begin position="4"/>
        <end position="32"/>
    </location>
</feature>
<dbReference type="Gene3D" id="3.30.160.60">
    <property type="entry name" value="Classic Zinc Finger"/>
    <property type="match status" value="3"/>
</dbReference>
<dbReference type="GO" id="GO:0008270">
    <property type="term" value="F:zinc ion binding"/>
    <property type="evidence" value="ECO:0007669"/>
    <property type="project" value="UniProtKB-KW"/>
</dbReference>
<protein>
    <submittedName>
        <fullName evidence="8">Chromosome 3, complete genome</fullName>
    </submittedName>
</protein>
<dbReference type="PANTHER" id="PTHR38846:SF1">
    <property type="entry name" value="C3H1-TYPE DOMAIN-CONTAINING PROTEIN"/>
    <property type="match status" value="1"/>
</dbReference>
<name>A0A098DYF7_GIBZE</name>
<dbReference type="InParanoid" id="A0A098DYF7"/>
<feature type="domain" description="C2H2-type" evidence="7">
    <location>
        <begin position="311"/>
        <end position="340"/>
    </location>
</feature>
<reference evidence="9 10" key="2">
    <citation type="journal article" date="2010" name="Nature">
        <title>Comparative genomics reveals mobile pathogenicity chromosomes in Fusarium.</title>
        <authorList>
            <person name="Ma L.J."/>
            <person name="van der Does H.C."/>
            <person name="Borkovich K.A."/>
            <person name="Coleman J.J."/>
            <person name="Daboussi M.J."/>
            <person name="Di Pietro A."/>
            <person name="Dufresne M."/>
            <person name="Freitag M."/>
            <person name="Grabherr M."/>
            <person name="Henrissat B."/>
            <person name="Houterman P.M."/>
            <person name="Kang S."/>
            <person name="Shim W.B."/>
            <person name="Woloshuk C."/>
            <person name="Xie X."/>
            <person name="Xu J.R."/>
            <person name="Antoniw J."/>
            <person name="Baker S.E."/>
            <person name="Bluhm B.H."/>
            <person name="Breakspear A."/>
            <person name="Brown D.W."/>
            <person name="Butchko R.A."/>
            <person name="Chapman S."/>
            <person name="Coulson R."/>
            <person name="Coutinho P.M."/>
            <person name="Danchin E.G."/>
            <person name="Diener A."/>
            <person name="Gale L.R."/>
            <person name="Gardiner D.M."/>
            <person name="Goff S."/>
            <person name="Hammond-Kosack K.E."/>
            <person name="Hilburn K."/>
            <person name="Hua-Van A."/>
            <person name="Jonkers W."/>
            <person name="Kazan K."/>
            <person name="Kodira C.D."/>
            <person name="Koehrsen M."/>
            <person name="Kumar L."/>
            <person name="Lee Y.H."/>
            <person name="Li L."/>
            <person name="Manners J.M."/>
            <person name="Miranda-Saavedra D."/>
            <person name="Mukherjee M."/>
            <person name="Park G."/>
            <person name="Park J."/>
            <person name="Park S.Y."/>
            <person name="Proctor R.H."/>
            <person name="Regev A."/>
            <person name="Ruiz-Roldan M.C."/>
            <person name="Sain D."/>
            <person name="Sakthikumar S."/>
            <person name="Sykes S."/>
            <person name="Schwartz D.C."/>
            <person name="Turgeon B.G."/>
            <person name="Wapinski I."/>
            <person name="Yoder O."/>
            <person name="Young S."/>
            <person name="Zeng Q."/>
            <person name="Zhou S."/>
            <person name="Galagan J."/>
            <person name="Cuomo C.A."/>
            <person name="Kistler H.C."/>
            <person name="Rep M."/>
        </authorList>
    </citation>
    <scope>GENOME REANNOTATION</scope>
    <source>
        <strain evidence="10">ATCC MYA-4620 / CBS 123657 / FGSC 9075 / NRRL 31084 / PH-1</strain>
        <strain evidence="9">PH-1 / ATCC MYA-4620 / FGSC 9075 / NRRL 31084</strain>
    </source>
</reference>
<dbReference type="eggNOG" id="ENOG502SFXF">
    <property type="taxonomic scope" value="Eukaryota"/>
</dbReference>
<keyword evidence="1 4" id="KW-0479">Metal-binding</keyword>
<accession>A0A098DYF7</accession>
<dbReference type="PANTHER" id="PTHR38846">
    <property type="entry name" value="C3H1-TYPE DOMAIN-CONTAINING PROTEIN"/>
    <property type="match status" value="1"/>
</dbReference>
<dbReference type="Proteomes" id="UP000070720">
    <property type="component" value="Chromosome 3"/>
</dbReference>
<accession>A0A0E0SIU4</accession>
<dbReference type="InterPro" id="IPR000571">
    <property type="entry name" value="Znf_CCCH"/>
</dbReference>
<evidence type="ECO:0000256" key="4">
    <source>
        <dbReference type="PROSITE-ProRule" id="PRU00723"/>
    </source>
</evidence>
<dbReference type="SMART" id="SM00356">
    <property type="entry name" value="ZnF_C3H1"/>
    <property type="match status" value="1"/>
</dbReference>
<dbReference type="EnsemblFungi" id="CEF86357">
    <property type="protein sequence ID" value="CEF86357"/>
    <property type="gene ID" value="FGRRES_13848_M"/>
</dbReference>
<evidence type="ECO:0000313" key="10">
    <source>
        <dbReference type="Proteomes" id="UP000070720"/>
    </source>
</evidence>
<dbReference type="VEuPathDB" id="FungiDB:FGRAMPH1_01G21321"/>
<dbReference type="EMBL" id="HG970334">
    <property type="protein sequence ID" value="CEF86357.1"/>
    <property type="molecule type" value="Genomic_DNA"/>
</dbReference>
<keyword evidence="10" id="KW-1185">Reference proteome</keyword>
<dbReference type="Pfam" id="PF12874">
    <property type="entry name" value="zf-met"/>
    <property type="match status" value="2"/>
</dbReference>
<evidence type="ECO:0000259" key="7">
    <source>
        <dbReference type="PROSITE" id="PS50157"/>
    </source>
</evidence>
<feature type="domain" description="C2H2-type" evidence="7">
    <location>
        <begin position="247"/>
        <end position="276"/>
    </location>
</feature>
<dbReference type="InterPro" id="IPR022755">
    <property type="entry name" value="Znf_C2H2_jaz"/>
</dbReference>
<reference evidence="9 10" key="1">
    <citation type="journal article" date="2007" name="Science">
        <title>The Fusarium graminearum genome reveals a link between localized polymorphism and pathogen specialization.</title>
        <authorList>
            <person name="Cuomo C.A."/>
            <person name="Gueldener U."/>
            <person name="Xu J.-R."/>
            <person name="Trail F."/>
            <person name="Turgeon B.G."/>
            <person name="Di Pietro A."/>
            <person name="Walton J.D."/>
            <person name="Ma L.-J."/>
            <person name="Baker S.E."/>
            <person name="Rep M."/>
            <person name="Adam G."/>
            <person name="Antoniw J."/>
            <person name="Baldwin T."/>
            <person name="Calvo S.E."/>
            <person name="Chang Y.-L."/>
            <person name="DeCaprio D."/>
            <person name="Gale L.R."/>
            <person name="Gnerre S."/>
            <person name="Goswami R.S."/>
            <person name="Hammond-Kosack K."/>
            <person name="Harris L.J."/>
            <person name="Hilburn K."/>
            <person name="Kennell J.C."/>
            <person name="Kroken S."/>
            <person name="Magnuson J.K."/>
            <person name="Mannhaupt G."/>
            <person name="Mauceli E.W."/>
            <person name="Mewes H.-W."/>
            <person name="Mitterbauer R."/>
            <person name="Muehlbauer G."/>
            <person name="Muensterkoetter M."/>
            <person name="Nelson D."/>
            <person name="O'Donnell K."/>
            <person name="Ouellet T."/>
            <person name="Qi W."/>
            <person name="Quesneville H."/>
            <person name="Roncero M.I.G."/>
            <person name="Seong K.-Y."/>
            <person name="Tetko I.V."/>
            <person name="Urban M."/>
            <person name="Waalwijk C."/>
            <person name="Ward T.J."/>
            <person name="Yao J."/>
            <person name="Birren B.W."/>
            <person name="Kistler H.C."/>
        </authorList>
    </citation>
    <scope>NUCLEOTIDE SEQUENCE [LARGE SCALE GENOMIC DNA]</scope>
    <source>
        <strain evidence="10">ATCC MYA-4620 / CBS 123657 / FGSC 9075 / NRRL 31084 / PH-1</strain>
        <strain evidence="9">PH-1 / ATCC MYA-4620 / FGSC 9075 / NRRL 31084</strain>
    </source>
</reference>
<feature type="region of interest" description="Disordered" evidence="5">
    <location>
        <begin position="29"/>
        <end position="58"/>
    </location>
</feature>
<evidence type="ECO:0000256" key="2">
    <source>
        <dbReference type="ARBA" id="ARBA00022771"/>
    </source>
</evidence>
<dbReference type="SMART" id="SM00451">
    <property type="entry name" value="ZnF_U1"/>
    <property type="match status" value="3"/>
</dbReference>
<dbReference type="SUPFAM" id="SSF90229">
    <property type="entry name" value="CCCH zinc finger"/>
    <property type="match status" value="1"/>
</dbReference>
<dbReference type="GO" id="GO:0003676">
    <property type="term" value="F:nucleic acid binding"/>
    <property type="evidence" value="ECO:0007669"/>
    <property type="project" value="InterPro"/>
</dbReference>
<reference evidence="8 10" key="3">
    <citation type="journal article" date="2015" name="BMC Genomics">
        <title>The completed genome sequence of the pathogenic ascomycete fungus Fusarium graminearum.</title>
        <authorList>
            <person name="King R."/>
            <person name="Urban M."/>
            <person name="Hammond-Kosack M.C."/>
            <person name="Hassani-Pak K."/>
            <person name="Hammond-Kosack K.E."/>
        </authorList>
    </citation>
    <scope>NUCLEOTIDE SEQUENCE [LARGE SCALE GENOMIC DNA]</scope>
    <source>
        <strain evidence="10">ATCC MYA-4620 / CBS 123657 / FGSC 9075 / NRRL 31084 / PH-1</strain>
        <strain evidence="8">PH-1</strain>
    </source>
</reference>
<dbReference type="InterPro" id="IPR003604">
    <property type="entry name" value="Matrin/U1-like-C_Znf_C2H2"/>
</dbReference>
<gene>
    <name evidence="9" type="primary">FG11144.1</name>
    <name evidence="8" type="ORF">FGRAMPH1_01T21321</name>
</gene>
<evidence type="ECO:0000313" key="8">
    <source>
        <dbReference type="EMBL" id="CEF86357.1"/>
    </source>
</evidence>
<evidence type="ECO:0000313" key="9">
    <source>
        <dbReference type="EnsemblFungi" id="CEF86357"/>
    </source>
</evidence>
<proteinExistence type="predicted"/>
<dbReference type="PROSITE" id="PS50103">
    <property type="entry name" value="ZF_C3H1"/>
    <property type="match status" value="1"/>
</dbReference>
<dbReference type="SUPFAM" id="SSF57667">
    <property type="entry name" value="beta-beta-alpha zinc fingers"/>
    <property type="match status" value="2"/>
</dbReference>
<sequence length="493" mass="56726">MSARRSSQTCRLYLESGTCRFGSNCRFRHEGQPTDQTGNPTTASKKPKRSRKTKKKRVNRSLDHIDQFFAGYPEFNYNSSNPIWTEFNRMSDLFDWDRDDEDDAKRDFKAAMVKQFNDIYGTDPDNLENWQKLCHVLNIEPAPTSLEACRERVRRTHVNLVDLVETANTGLPVQAFKNLKQLQDYTVENGRFFPKDSAYHGGLLRFLLRQIFPENIRVIVLSHGTGFVGQGSLSTKAILRGRQETNFECETCDRYFNDKHAVEQHMSALNHWADSPSEESDYSSYICEFDFCDEELDTADDLRNHEINDHLYCDPCDRSFKDLNSIKMHLRSRVHQGETQQCPFCGQSYVTAAGVFQHLENKGCSKAPLNRAMVYEAVRSRDPNGTLTKKLLDWSKSIRFEATERSLNAVTGAFDCSLCGASFNRLQSLTQHLQSPKHEQKLYHCPKKGCDRRFTTLAAVTSHLESEQCGFMRFEDVQEVVSRIFDPGRMIAF</sequence>
<dbReference type="InterPro" id="IPR036236">
    <property type="entry name" value="Znf_C2H2_sf"/>
</dbReference>
<keyword evidence="3 4" id="KW-0862">Zinc</keyword>
<dbReference type="AlphaFoldDB" id="A0A098DYF7"/>
<dbReference type="InterPro" id="IPR013087">
    <property type="entry name" value="Znf_C2H2_type"/>
</dbReference>
<dbReference type="Pfam" id="PF12171">
    <property type="entry name" value="zf-C2H2_jaz"/>
    <property type="match status" value="1"/>
</dbReference>
<feature type="compositionally biased region" description="Basic residues" evidence="5">
    <location>
        <begin position="45"/>
        <end position="58"/>
    </location>
</feature>
<keyword evidence="2 4" id="KW-0863">Zinc-finger</keyword>